<organism evidence="2 3">
    <name type="scientific">Fusarium oxysporum</name>
    <name type="common">Fusarium vascular wilt</name>
    <dbReference type="NCBI Taxonomy" id="5507"/>
    <lineage>
        <taxon>Eukaryota</taxon>
        <taxon>Fungi</taxon>
        <taxon>Dikarya</taxon>
        <taxon>Ascomycota</taxon>
        <taxon>Pezizomycotina</taxon>
        <taxon>Sordariomycetes</taxon>
        <taxon>Hypocreomycetidae</taxon>
        <taxon>Hypocreales</taxon>
        <taxon>Nectriaceae</taxon>
        <taxon>Fusarium</taxon>
        <taxon>Fusarium oxysporum species complex</taxon>
    </lineage>
</organism>
<evidence type="ECO:0000313" key="2">
    <source>
        <dbReference type="EMBL" id="SCO82021.1"/>
    </source>
</evidence>
<evidence type="ECO:0000313" key="3">
    <source>
        <dbReference type="Proteomes" id="UP000219369"/>
    </source>
</evidence>
<dbReference type="EMBL" id="FMJY01000003">
    <property type="protein sequence ID" value="SCO82021.1"/>
    <property type="molecule type" value="Genomic_DNA"/>
</dbReference>
<feature type="compositionally biased region" description="Basic and acidic residues" evidence="1">
    <location>
        <begin position="1"/>
        <end position="12"/>
    </location>
</feature>
<reference evidence="3" key="1">
    <citation type="submission" date="2016-09" db="EMBL/GenBank/DDBJ databases">
        <authorList>
            <person name="Guldener U."/>
        </authorList>
    </citation>
    <scope>NUCLEOTIDE SEQUENCE [LARGE SCALE GENOMIC DNA]</scope>
    <source>
        <strain evidence="3">V64-1</strain>
    </source>
</reference>
<protein>
    <submittedName>
        <fullName evidence="2">Uncharacterized protein</fullName>
    </submittedName>
</protein>
<sequence length="26" mass="2913">MSGPCRRNDVDLSRPMQISGHSSWVP</sequence>
<gene>
    <name evidence="2" type="ORF">FRV6_06234</name>
</gene>
<evidence type="ECO:0000256" key="1">
    <source>
        <dbReference type="SAM" id="MobiDB-lite"/>
    </source>
</evidence>
<accession>A0A2H3T0T3</accession>
<feature type="region of interest" description="Disordered" evidence="1">
    <location>
        <begin position="1"/>
        <end position="26"/>
    </location>
</feature>
<dbReference type="Proteomes" id="UP000219369">
    <property type="component" value="Unassembled WGS sequence"/>
</dbReference>
<dbReference type="AlphaFoldDB" id="A0A2H3T0T3"/>
<name>A0A2H3T0T3_FUSOX</name>
<proteinExistence type="predicted"/>